<dbReference type="Proteomes" id="UP000249165">
    <property type="component" value="Unassembled WGS sequence"/>
</dbReference>
<protein>
    <submittedName>
        <fullName evidence="9">Glutathione transport system permease protein</fullName>
    </submittedName>
</protein>
<dbReference type="PANTHER" id="PTHR43163">
    <property type="entry name" value="DIPEPTIDE TRANSPORT SYSTEM PERMEASE PROTEIN DPPB-RELATED"/>
    <property type="match status" value="1"/>
</dbReference>
<gene>
    <name evidence="9" type="ORF">ATI53_100749</name>
</gene>
<dbReference type="AlphaFoldDB" id="A0A327YGF3"/>
<dbReference type="SUPFAM" id="SSF161098">
    <property type="entry name" value="MetI-like"/>
    <property type="match status" value="1"/>
</dbReference>
<comment type="subcellular location">
    <subcellularLocation>
        <location evidence="1 7">Cell membrane</location>
        <topology evidence="1 7">Multi-pass membrane protein</topology>
    </subcellularLocation>
</comment>
<reference evidence="9 10" key="1">
    <citation type="submission" date="2018-06" db="EMBL/GenBank/DDBJ databases">
        <title>Genomic Encyclopedia of Archaeal and Bacterial Type Strains, Phase II (KMG-II): from individual species to whole genera.</title>
        <authorList>
            <person name="Goeker M."/>
        </authorList>
    </citation>
    <scope>NUCLEOTIDE SEQUENCE [LARGE SCALE GENOMIC DNA]</scope>
    <source>
        <strain evidence="9 10">DSM 22011</strain>
    </source>
</reference>
<keyword evidence="2 7" id="KW-0813">Transport</keyword>
<keyword evidence="4 7" id="KW-0812">Transmembrane</keyword>
<feature type="transmembrane region" description="Helical" evidence="7">
    <location>
        <begin position="101"/>
        <end position="122"/>
    </location>
</feature>
<dbReference type="GO" id="GO:0055085">
    <property type="term" value="P:transmembrane transport"/>
    <property type="evidence" value="ECO:0007669"/>
    <property type="project" value="InterPro"/>
</dbReference>
<feature type="transmembrane region" description="Helical" evidence="7">
    <location>
        <begin position="281"/>
        <end position="307"/>
    </location>
</feature>
<evidence type="ECO:0000313" key="9">
    <source>
        <dbReference type="EMBL" id="RAK20050.1"/>
    </source>
</evidence>
<feature type="domain" description="ABC transmembrane type-1" evidence="8">
    <location>
        <begin position="95"/>
        <end position="304"/>
    </location>
</feature>
<evidence type="ECO:0000256" key="3">
    <source>
        <dbReference type="ARBA" id="ARBA00022475"/>
    </source>
</evidence>
<dbReference type="EMBL" id="QLMG01000007">
    <property type="protein sequence ID" value="RAK20050.1"/>
    <property type="molecule type" value="Genomic_DNA"/>
</dbReference>
<dbReference type="PROSITE" id="PS50928">
    <property type="entry name" value="ABC_TM1"/>
    <property type="match status" value="1"/>
</dbReference>
<evidence type="ECO:0000256" key="2">
    <source>
        <dbReference type="ARBA" id="ARBA00022448"/>
    </source>
</evidence>
<dbReference type="CDD" id="cd06261">
    <property type="entry name" value="TM_PBP2"/>
    <property type="match status" value="1"/>
</dbReference>
<keyword evidence="10" id="KW-1185">Reference proteome</keyword>
<dbReference type="PANTHER" id="PTHR43163:SF6">
    <property type="entry name" value="DIPEPTIDE TRANSPORT SYSTEM PERMEASE PROTEIN DPPB-RELATED"/>
    <property type="match status" value="1"/>
</dbReference>
<proteinExistence type="inferred from homology"/>
<accession>A0A327YGF3</accession>
<keyword evidence="5 7" id="KW-1133">Transmembrane helix</keyword>
<dbReference type="Pfam" id="PF00528">
    <property type="entry name" value="BPD_transp_1"/>
    <property type="match status" value="1"/>
</dbReference>
<dbReference type="Pfam" id="PF19300">
    <property type="entry name" value="BPD_transp_1_N"/>
    <property type="match status" value="1"/>
</dbReference>
<dbReference type="Gene3D" id="1.10.3720.10">
    <property type="entry name" value="MetI-like"/>
    <property type="match status" value="1"/>
</dbReference>
<name>A0A327YGF3_9RHOB</name>
<evidence type="ECO:0000256" key="7">
    <source>
        <dbReference type="RuleBase" id="RU363032"/>
    </source>
</evidence>
<evidence type="ECO:0000256" key="4">
    <source>
        <dbReference type="ARBA" id="ARBA00022692"/>
    </source>
</evidence>
<sequence>MLRYFGRRVLTLIPTLFAVLTLAFVLVRIVPGDPALIILGDQATPEAIARFHSETGLDLPIWQQYLGFLSELLRGDLGVSMISNRPVLTSIMEVLPYTLELSLAGVAVGVSFGVPLGVIAARSNGGWADWAVRILTLGGLSFPAFVSAVMLLLVFSVWLGWFPVISTGKPITDPVGRLMSLALPAFSLGLVMMAYVARVTRGGMMNVMRSDFIRTARAKGVPARRIVWKHALRNVLLGVVTFTGLYFSVLIGNSVLTEIVFNRPGLGKLVVGALERRDYTLLQGLVVAYAILVVLVNALTDLCYGAVDPRVKTE</sequence>
<comment type="caution">
    <text evidence="9">The sequence shown here is derived from an EMBL/GenBank/DDBJ whole genome shotgun (WGS) entry which is preliminary data.</text>
</comment>
<evidence type="ECO:0000256" key="1">
    <source>
        <dbReference type="ARBA" id="ARBA00004651"/>
    </source>
</evidence>
<dbReference type="RefSeq" id="WP_111549935.1">
    <property type="nucleotide sequence ID" value="NZ_LIGK01000011.1"/>
</dbReference>
<dbReference type="InterPro" id="IPR045621">
    <property type="entry name" value="BPD_transp_1_N"/>
</dbReference>
<evidence type="ECO:0000256" key="6">
    <source>
        <dbReference type="ARBA" id="ARBA00023136"/>
    </source>
</evidence>
<dbReference type="InterPro" id="IPR035906">
    <property type="entry name" value="MetI-like_sf"/>
</dbReference>
<evidence type="ECO:0000313" key="10">
    <source>
        <dbReference type="Proteomes" id="UP000249165"/>
    </source>
</evidence>
<evidence type="ECO:0000259" key="8">
    <source>
        <dbReference type="PROSITE" id="PS50928"/>
    </source>
</evidence>
<feature type="transmembrane region" description="Helical" evidence="7">
    <location>
        <begin position="181"/>
        <end position="200"/>
    </location>
</feature>
<keyword evidence="6 7" id="KW-0472">Membrane</keyword>
<keyword evidence="3" id="KW-1003">Cell membrane</keyword>
<dbReference type="InterPro" id="IPR000515">
    <property type="entry name" value="MetI-like"/>
</dbReference>
<evidence type="ECO:0000256" key="5">
    <source>
        <dbReference type="ARBA" id="ARBA00022989"/>
    </source>
</evidence>
<organism evidence="9 10">
    <name type="scientific">Salipiger aestuarii</name>
    <dbReference type="NCBI Taxonomy" id="568098"/>
    <lineage>
        <taxon>Bacteria</taxon>
        <taxon>Pseudomonadati</taxon>
        <taxon>Pseudomonadota</taxon>
        <taxon>Alphaproteobacteria</taxon>
        <taxon>Rhodobacterales</taxon>
        <taxon>Roseobacteraceae</taxon>
        <taxon>Salipiger</taxon>
    </lineage>
</organism>
<feature type="transmembrane region" description="Helical" evidence="7">
    <location>
        <begin position="235"/>
        <end position="261"/>
    </location>
</feature>
<dbReference type="OrthoDB" id="7825509at2"/>
<dbReference type="GO" id="GO:0005886">
    <property type="term" value="C:plasma membrane"/>
    <property type="evidence" value="ECO:0007669"/>
    <property type="project" value="UniProtKB-SubCell"/>
</dbReference>
<feature type="transmembrane region" description="Helical" evidence="7">
    <location>
        <begin position="134"/>
        <end position="161"/>
    </location>
</feature>
<comment type="similarity">
    <text evidence="7">Belongs to the binding-protein-dependent transport system permease family.</text>
</comment>
<feature type="transmembrane region" description="Helical" evidence="7">
    <location>
        <begin position="9"/>
        <end position="30"/>
    </location>
</feature>